<feature type="chain" id="PRO_5005527527" evidence="9">
    <location>
        <begin position="25"/>
        <end position="617"/>
    </location>
</feature>
<dbReference type="Gene3D" id="1.10.510.10">
    <property type="entry name" value="Transferase(Phosphotransferase) domain 1"/>
    <property type="match status" value="1"/>
</dbReference>
<keyword evidence="6 8" id="KW-0472">Membrane</keyword>
<dbReference type="SUPFAM" id="SSF56112">
    <property type="entry name" value="Protein kinase-like (PK-like)"/>
    <property type="match status" value="1"/>
</dbReference>
<keyword evidence="11" id="KW-0675">Receptor</keyword>
<dbReference type="SUPFAM" id="SSF52058">
    <property type="entry name" value="L domain-like"/>
    <property type="match status" value="1"/>
</dbReference>
<dbReference type="FunFam" id="3.80.10.10:FF:000627">
    <property type="entry name" value="Probable leucine-rich repeat receptor-like protein kinase At2g33170"/>
    <property type="match status" value="1"/>
</dbReference>
<dbReference type="PANTHER" id="PTHR46084:SF19">
    <property type="entry name" value="PROTEIN KINASE DOMAIN-CONTAINING PROTEIN"/>
    <property type="match status" value="1"/>
</dbReference>
<protein>
    <submittedName>
        <fullName evidence="11">LRR receptor-like serine/threonine-protein kinase</fullName>
    </submittedName>
</protein>
<keyword evidence="3 9" id="KW-0732">Signal</keyword>
<dbReference type="Gene3D" id="3.80.10.10">
    <property type="entry name" value="Ribonuclease Inhibitor"/>
    <property type="match status" value="2"/>
</dbReference>
<sequence length="617" mass="69249">MELVILLPLTAILASLFLPSRTSSLLQEYNALRSFKQGIFEDPLYKLSDWNQNSEDPCYWTGISCSASKDHVLNINLAGSLLSGFISLDLGSLRYLQELNLTNNFFIGNIPKEIGKLKNLLILDLSSNNLTGSIPPEIRGLANISKINLDGNGLSGRLPFQFKYLSTLVELRLDRNKFESLRSAVGICSLSKLEIGNFSYNFLTGNIPTCLQNFSRYSFHGNCFLSDKRLPLQRPMEECFNLNPNSNPSQSSKLYEKIGDVFQQPPWFLSLEIIAAIISIIFLATLIFITVKLLCIFPASSSSSPTRKKTPDSSVTVRRILKNAVRLSREELEIACEDFSNIIGPSSNNIVYKGTMDDGREIAVISLCVSVDDWTYQLELYFQTEVANLARLNHTNTAKLLGYCKENDPFTRMLVFEYASNGTLYENLHCLSDDGCQLSWSKRMKTAVSIAQALRYLHAEVDPPFILSDLHSNAVYFTEDFVPKLVDFNSWKVGGSENTQMDVKGNTFAFGLILLEIISGRPPFCKDTGYLIDWAREYLEKPDMTIHLVDPNLRYFNHNDLHVLCNVVNLAIQSESTKRPSMQTLAAMLEIGINTSSAAILEESPLKWAEQLAFSSP</sequence>
<feature type="domain" description="Protein kinase" evidence="10">
    <location>
        <begin position="337"/>
        <end position="591"/>
    </location>
</feature>
<dbReference type="InterPro" id="IPR001611">
    <property type="entry name" value="Leu-rich_rpt"/>
</dbReference>
<dbReference type="OrthoDB" id="676979at2759"/>
<dbReference type="InterPro" id="IPR032675">
    <property type="entry name" value="LRR_dom_sf"/>
</dbReference>
<dbReference type="GO" id="GO:0004672">
    <property type="term" value="F:protein kinase activity"/>
    <property type="evidence" value="ECO:0007669"/>
    <property type="project" value="InterPro"/>
</dbReference>
<dbReference type="STRING" id="29655.A0A0K9P9P2"/>
<accession>A0A0K9P9P2</accession>
<dbReference type="PROSITE" id="PS50011">
    <property type="entry name" value="PROTEIN_KINASE_DOM"/>
    <property type="match status" value="1"/>
</dbReference>
<keyword evidence="12" id="KW-1185">Reference proteome</keyword>
<evidence type="ECO:0000256" key="8">
    <source>
        <dbReference type="SAM" id="Phobius"/>
    </source>
</evidence>
<evidence type="ECO:0000313" key="12">
    <source>
        <dbReference type="Proteomes" id="UP000036987"/>
    </source>
</evidence>
<dbReference type="Gene3D" id="3.30.200.20">
    <property type="entry name" value="Phosphorylase Kinase, domain 1"/>
    <property type="match status" value="1"/>
</dbReference>
<keyword evidence="4" id="KW-0677">Repeat</keyword>
<dbReference type="InterPro" id="IPR001245">
    <property type="entry name" value="Ser-Thr/Tyr_kinase_cat_dom"/>
</dbReference>
<keyword evidence="2 8" id="KW-0812">Transmembrane</keyword>
<keyword evidence="1" id="KW-0433">Leucine-rich repeat</keyword>
<comment type="caution">
    <text evidence="11">The sequence shown here is derived from an EMBL/GenBank/DDBJ whole genome shotgun (WGS) entry which is preliminary data.</text>
</comment>
<keyword evidence="5 8" id="KW-1133">Transmembrane helix</keyword>
<dbReference type="AlphaFoldDB" id="A0A0K9P9P2"/>
<comment type="subcellular location">
    <subcellularLocation>
        <location evidence="7">Endomembrane system</location>
        <topology evidence="7">Single-pass type I membrane protein</topology>
    </subcellularLocation>
</comment>
<organism evidence="11 12">
    <name type="scientific">Zostera marina</name>
    <name type="common">Eelgrass</name>
    <dbReference type="NCBI Taxonomy" id="29655"/>
    <lineage>
        <taxon>Eukaryota</taxon>
        <taxon>Viridiplantae</taxon>
        <taxon>Streptophyta</taxon>
        <taxon>Embryophyta</taxon>
        <taxon>Tracheophyta</taxon>
        <taxon>Spermatophyta</taxon>
        <taxon>Magnoliopsida</taxon>
        <taxon>Liliopsida</taxon>
        <taxon>Zosteraceae</taxon>
        <taxon>Zostera</taxon>
    </lineage>
</organism>
<dbReference type="InterPro" id="IPR011009">
    <property type="entry name" value="Kinase-like_dom_sf"/>
</dbReference>
<evidence type="ECO:0000256" key="2">
    <source>
        <dbReference type="ARBA" id="ARBA00022692"/>
    </source>
</evidence>
<evidence type="ECO:0000256" key="7">
    <source>
        <dbReference type="ARBA" id="ARBA00046288"/>
    </source>
</evidence>
<gene>
    <name evidence="11" type="ORF">ZOSMA_313G00260</name>
</gene>
<dbReference type="Pfam" id="PF08263">
    <property type="entry name" value="LRRNT_2"/>
    <property type="match status" value="1"/>
</dbReference>
<dbReference type="FunFam" id="3.30.200.20:FF:000489">
    <property type="entry name" value="Inactive receptor-like serine/threonine-protein kinase"/>
    <property type="match status" value="1"/>
</dbReference>
<evidence type="ECO:0000256" key="4">
    <source>
        <dbReference type="ARBA" id="ARBA00022737"/>
    </source>
</evidence>
<evidence type="ECO:0000256" key="6">
    <source>
        <dbReference type="ARBA" id="ARBA00023136"/>
    </source>
</evidence>
<evidence type="ECO:0000259" key="10">
    <source>
        <dbReference type="PROSITE" id="PS50011"/>
    </source>
</evidence>
<keyword evidence="11" id="KW-0418">Kinase</keyword>
<dbReference type="OMA" id="MNMITAI"/>
<dbReference type="GO" id="GO:0005524">
    <property type="term" value="F:ATP binding"/>
    <property type="evidence" value="ECO:0007669"/>
    <property type="project" value="InterPro"/>
</dbReference>
<name>A0A0K9P9P2_ZOSMR</name>
<feature type="transmembrane region" description="Helical" evidence="8">
    <location>
        <begin position="273"/>
        <end position="299"/>
    </location>
</feature>
<reference evidence="12" key="1">
    <citation type="journal article" date="2016" name="Nature">
        <title>The genome of the seagrass Zostera marina reveals angiosperm adaptation to the sea.</title>
        <authorList>
            <person name="Olsen J.L."/>
            <person name="Rouze P."/>
            <person name="Verhelst B."/>
            <person name="Lin Y.-C."/>
            <person name="Bayer T."/>
            <person name="Collen J."/>
            <person name="Dattolo E."/>
            <person name="De Paoli E."/>
            <person name="Dittami S."/>
            <person name="Maumus F."/>
            <person name="Michel G."/>
            <person name="Kersting A."/>
            <person name="Lauritano C."/>
            <person name="Lohaus R."/>
            <person name="Toepel M."/>
            <person name="Tonon T."/>
            <person name="Vanneste K."/>
            <person name="Amirebrahimi M."/>
            <person name="Brakel J."/>
            <person name="Bostroem C."/>
            <person name="Chovatia M."/>
            <person name="Grimwood J."/>
            <person name="Jenkins J.W."/>
            <person name="Jueterbock A."/>
            <person name="Mraz A."/>
            <person name="Stam W.T."/>
            <person name="Tice H."/>
            <person name="Bornberg-Bauer E."/>
            <person name="Green P.J."/>
            <person name="Pearson G.A."/>
            <person name="Procaccini G."/>
            <person name="Duarte C.M."/>
            <person name="Schmutz J."/>
            <person name="Reusch T.B.H."/>
            <person name="Van de Peer Y."/>
        </authorList>
    </citation>
    <scope>NUCLEOTIDE SEQUENCE [LARGE SCALE GENOMIC DNA]</scope>
    <source>
        <strain evidence="12">cv. Finnish</strain>
    </source>
</reference>
<evidence type="ECO:0000256" key="1">
    <source>
        <dbReference type="ARBA" id="ARBA00022614"/>
    </source>
</evidence>
<dbReference type="InterPro" id="IPR000719">
    <property type="entry name" value="Prot_kinase_dom"/>
</dbReference>
<dbReference type="PANTHER" id="PTHR46084">
    <property type="entry name" value="PROTEIN MALE DISCOVERER 2"/>
    <property type="match status" value="1"/>
</dbReference>
<dbReference type="InterPro" id="IPR013210">
    <property type="entry name" value="LRR_N_plant-typ"/>
</dbReference>
<dbReference type="GO" id="GO:0012505">
    <property type="term" value="C:endomembrane system"/>
    <property type="evidence" value="ECO:0007669"/>
    <property type="project" value="UniProtKB-SubCell"/>
</dbReference>
<evidence type="ECO:0000313" key="11">
    <source>
        <dbReference type="EMBL" id="KMZ65676.1"/>
    </source>
</evidence>
<evidence type="ECO:0000256" key="9">
    <source>
        <dbReference type="SAM" id="SignalP"/>
    </source>
</evidence>
<proteinExistence type="predicted"/>
<evidence type="ECO:0000256" key="3">
    <source>
        <dbReference type="ARBA" id="ARBA00022729"/>
    </source>
</evidence>
<evidence type="ECO:0000256" key="5">
    <source>
        <dbReference type="ARBA" id="ARBA00022989"/>
    </source>
</evidence>
<dbReference type="Pfam" id="PF13855">
    <property type="entry name" value="LRR_8"/>
    <property type="match status" value="1"/>
</dbReference>
<dbReference type="Pfam" id="PF07714">
    <property type="entry name" value="PK_Tyr_Ser-Thr"/>
    <property type="match status" value="1"/>
</dbReference>
<dbReference type="Proteomes" id="UP000036987">
    <property type="component" value="Unassembled WGS sequence"/>
</dbReference>
<feature type="signal peptide" evidence="9">
    <location>
        <begin position="1"/>
        <end position="24"/>
    </location>
</feature>
<dbReference type="EMBL" id="LFYR01001020">
    <property type="protein sequence ID" value="KMZ65676.1"/>
    <property type="molecule type" value="Genomic_DNA"/>
</dbReference>
<keyword evidence="11" id="KW-0808">Transferase</keyword>